<dbReference type="InterPro" id="IPR011626">
    <property type="entry name" value="Alpha-macroglobulin_TED"/>
</dbReference>
<dbReference type="PANTHER" id="PTHR11412:SF136">
    <property type="entry name" value="CD109 ANTIGEN"/>
    <property type="match status" value="1"/>
</dbReference>
<dbReference type="CDD" id="cd02891">
    <property type="entry name" value="A2M_like"/>
    <property type="match status" value="1"/>
</dbReference>
<dbReference type="PANTHER" id="PTHR11412">
    <property type="entry name" value="MACROGLOBULIN / COMPLEMENT"/>
    <property type="match status" value="1"/>
</dbReference>
<proteinExistence type="predicted"/>
<dbReference type="SUPFAM" id="SSF48239">
    <property type="entry name" value="Terpenoid cyclases/Protein prenyltransferases"/>
    <property type="match status" value="1"/>
</dbReference>
<gene>
    <name evidence="5" type="ORF">GE061_017299</name>
</gene>
<dbReference type="EMBL" id="WIXP02000008">
    <property type="protein sequence ID" value="KAF6206074.1"/>
    <property type="molecule type" value="Genomic_DNA"/>
</dbReference>
<evidence type="ECO:0000313" key="5">
    <source>
        <dbReference type="EMBL" id="KAF6206074.1"/>
    </source>
</evidence>
<comment type="caution">
    <text evidence="5">The sequence shown here is derived from an EMBL/GenBank/DDBJ whole genome shotgun (WGS) entry which is preliminary data.</text>
</comment>
<evidence type="ECO:0000259" key="3">
    <source>
        <dbReference type="Pfam" id="PF07678"/>
    </source>
</evidence>
<dbReference type="InterPro" id="IPR050473">
    <property type="entry name" value="A2M/Complement_sys"/>
</dbReference>
<reference evidence="5" key="1">
    <citation type="journal article" date="2021" name="Mol. Ecol. Resour.">
        <title>Apolygus lucorum genome provides insights into omnivorousness and mesophyll feeding.</title>
        <authorList>
            <person name="Liu Y."/>
            <person name="Liu H."/>
            <person name="Wang H."/>
            <person name="Huang T."/>
            <person name="Liu B."/>
            <person name="Yang B."/>
            <person name="Yin L."/>
            <person name="Li B."/>
            <person name="Zhang Y."/>
            <person name="Zhang S."/>
            <person name="Jiang F."/>
            <person name="Zhang X."/>
            <person name="Ren Y."/>
            <person name="Wang B."/>
            <person name="Wang S."/>
            <person name="Lu Y."/>
            <person name="Wu K."/>
            <person name="Fan W."/>
            <person name="Wang G."/>
        </authorList>
    </citation>
    <scope>NUCLEOTIDE SEQUENCE</scope>
    <source>
        <strain evidence="5">12Hb</strain>
    </source>
</reference>
<dbReference type="Pfam" id="PF12248">
    <property type="entry name" value="Methyltransf_FA"/>
    <property type="match status" value="1"/>
</dbReference>
<keyword evidence="2" id="KW-0882">Thioester bond</keyword>
<evidence type="ECO:0008006" key="7">
    <source>
        <dbReference type="Google" id="ProtNLM"/>
    </source>
</evidence>
<sequence length="742" mass="82203">VSALLTLTEGAHFQGSSQPFVAEKLRLGPHGATSLVVRVVASTPGHKNMTVEVSAYHSETCQSVAADAMVNHALVTTIMKHQGITVNPEGLVKTHIESAYFCANEQMVISTPEDFRYELIPAPRNREGIVFEVRAGKRVHIALSEEQDLSQKMYQIVIGDQGNTVSWLGRGKHGYSVHLTSASTPGILSSDQSKTFWLSWDRGAISLGTGSAVHEKKILKWRMDKTMKIEFIGFATTWGQPAEFRIWNFNDEAGYSQVIHLDIPHSLLPGSETGTLLVAGGLHLPYLADRVRPSLSEFSSLSTVVSTIASQLSSDLLSGKTTVGQSKINAISEIKTSLQNLMLYRRSDGSFSDHSAATSLWSTVEVLDLLSRAQSVVSIDTRVLTSAKKWVQSRQQADGSFKDTQIDVFPDNLTWIDEPTRTISTTASTLICLVNVGLENEKDSESVIKARQFLEKQAVSEAQLDSITLSALSYSLVKSRSDKVSVILDRLRNVSTNDEGEFGWPHQRENSDWLYEEGVEQKKQPILSHLREFKASLYTLMTYTALNDLKSAEPVARYLFYRSNLLDIHVELINLAVKAFSDFARLALDENRWLTVSLATSGMELTDTLELKASSQPQLLNLPSLPTKVFVYATGGGCATVQGRISYATYSTAKSSSHLDLWAGVMDEVMPKRNSIQELEGKLPLLWLRTCFRWKSSRSPGIMRVEIHLFSGFELVEVAPNPYSMDYGSFGDQIWFAVNNVS</sequence>
<accession>A0A8S9XC20</accession>
<dbReference type="Gene3D" id="1.50.10.20">
    <property type="match status" value="1"/>
</dbReference>
<evidence type="ECO:0000256" key="2">
    <source>
        <dbReference type="ARBA" id="ARBA00022966"/>
    </source>
</evidence>
<dbReference type="Pfam" id="PF07678">
    <property type="entry name" value="TED_complement"/>
    <property type="match status" value="1"/>
</dbReference>
<dbReference type="InterPro" id="IPR022041">
    <property type="entry name" value="Methyltransf_FA"/>
</dbReference>
<feature type="domain" description="Farnesoic acid O-methyl transferase" evidence="4">
    <location>
        <begin position="115"/>
        <end position="249"/>
    </location>
</feature>
<evidence type="ECO:0000256" key="1">
    <source>
        <dbReference type="ARBA" id="ARBA00022729"/>
    </source>
</evidence>
<evidence type="ECO:0000313" key="6">
    <source>
        <dbReference type="Proteomes" id="UP000466442"/>
    </source>
</evidence>
<dbReference type="AlphaFoldDB" id="A0A8S9XC20"/>
<keyword evidence="1" id="KW-0732">Signal</keyword>
<keyword evidence="6" id="KW-1185">Reference proteome</keyword>
<feature type="non-terminal residue" evidence="5">
    <location>
        <position position="1"/>
    </location>
</feature>
<evidence type="ECO:0000259" key="4">
    <source>
        <dbReference type="Pfam" id="PF12248"/>
    </source>
</evidence>
<organism evidence="5 6">
    <name type="scientific">Apolygus lucorum</name>
    <name type="common">Small green plant bug</name>
    <name type="synonym">Lygocoris lucorum</name>
    <dbReference type="NCBI Taxonomy" id="248454"/>
    <lineage>
        <taxon>Eukaryota</taxon>
        <taxon>Metazoa</taxon>
        <taxon>Ecdysozoa</taxon>
        <taxon>Arthropoda</taxon>
        <taxon>Hexapoda</taxon>
        <taxon>Insecta</taxon>
        <taxon>Pterygota</taxon>
        <taxon>Neoptera</taxon>
        <taxon>Paraneoptera</taxon>
        <taxon>Hemiptera</taxon>
        <taxon>Heteroptera</taxon>
        <taxon>Panheteroptera</taxon>
        <taxon>Cimicomorpha</taxon>
        <taxon>Miridae</taxon>
        <taxon>Mirini</taxon>
        <taxon>Apolygus</taxon>
    </lineage>
</organism>
<dbReference type="GO" id="GO:0005615">
    <property type="term" value="C:extracellular space"/>
    <property type="evidence" value="ECO:0007669"/>
    <property type="project" value="InterPro"/>
</dbReference>
<dbReference type="Proteomes" id="UP000466442">
    <property type="component" value="Unassembled WGS sequence"/>
</dbReference>
<dbReference type="OrthoDB" id="2142040at2759"/>
<name>A0A8S9XC20_APOLU</name>
<dbReference type="InterPro" id="IPR008930">
    <property type="entry name" value="Terpenoid_cyclase/PrenylTrfase"/>
</dbReference>
<protein>
    <recommendedName>
        <fullName evidence="7">Alpha-2-macroglobulin domain-containing protein</fullName>
    </recommendedName>
</protein>
<feature type="domain" description="Alpha-macroglobulin-like TED" evidence="3">
    <location>
        <begin position="325"/>
        <end position="560"/>
    </location>
</feature>